<evidence type="ECO:0000256" key="1">
    <source>
        <dbReference type="ARBA" id="ARBA00005879"/>
    </source>
</evidence>
<dbReference type="InterPro" id="IPR050161">
    <property type="entry name" value="Siro_Cobalamin_biosynth"/>
</dbReference>
<dbReference type="AlphaFoldDB" id="A0A240UT15"/>
<keyword evidence="7" id="KW-0560">Oxidoreductase</keyword>
<dbReference type="EMBL" id="CP021358">
    <property type="protein sequence ID" value="ART64641.1"/>
    <property type="molecule type" value="Genomic_DNA"/>
</dbReference>
<protein>
    <recommendedName>
        <fullName evidence="2">uroporphyrinogen-III C-methyltransferase</fullName>
        <ecNumber evidence="2">2.1.1.107</ecNumber>
    </recommendedName>
</protein>
<evidence type="ECO:0000259" key="14">
    <source>
        <dbReference type="Pfam" id="PF00590"/>
    </source>
</evidence>
<dbReference type="EC" id="2.1.1.107" evidence="2"/>
<dbReference type="InterPro" id="IPR035996">
    <property type="entry name" value="4pyrrol_Methylase_sf"/>
</dbReference>
<dbReference type="InterPro" id="IPR014777">
    <property type="entry name" value="4pyrrole_Mease_sub1"/>
</dbReference>
<keyword evidence="3" id="KW-0169">Cobalamin biosynthesis</keyword>
<evidence type="ECO:0000256" key="6">
    <source>
        <dbReference type="ARBA" id="ARBA00022691"/>
    </source>
</evidence>
<dbReference type="OrthoDB" id="9815856at2"/>
<evidence type="ECO:0000256" key="5">
    <source>
        <dbReference type="ARBA" id="ARBA00022679"/>
    </source>
</evidence>
<dbReference type="NCBIfam" id="TIGR01469">
    <property type="entry name" value="cobA_cysG_Cterm"/>
    <property type="match status" value="1"/>
</dbReference>
<dbReference type="Proteomes" id="UP000194457">
    <property type="component" value="Chromosome"/>
</dbReference>
<evidence type="ECO:0000313" key="15">
    <source>
        <dbReference type="EMBL" id="ART64641.1"/>
    </source>
</evidence>
<dbReference type="Pfam" id="PF00590">
    <property type="entry name" value="TP_methylase"/>
    <property type="match status" value="1"/>
</dbReference>
<accession>A0A240UT15</accession>
<evidence type="ECO:0000313" key="16">
    <source>
        <dbReference type="Proteomes" id="UP000194457"/>
    </source>
</evidence>
<gene>
    <name evidence="15" type="ORF">B9H00_07160</name>
</gene>
<dbReference type="SUPFAM" id="SSF53790">
    <property type="entry name" value="Tetrapyrrole methylase"/>
    <property type="match status" value="1"/>
</dbReference>
<evidence type="ECO:0000256" key="9">
    <source>
        <dbReference type="ARBA" id="ARBA00023244"/>
    </source>
</evidence>
<dbReference type="GO" id="GO:0032259">
    <property type="term" value="P:methylation"/>
    <property type="evidence" value="ECO:0007669"/>
    <property type="project" value="UniProtKB-KW"/>
</dbReference>
<keyword evidence="10" id="KW-0511">Multifunctional enzyme</keyword>
<dbReference type="CDD" id="cd11642">
    <property type="entry name" value="SUMT"/>
    <property type="match status" value="1"/>
</dbReference>
<evidence type="ECO:0000256" key="2">
    <source>
        <dbReference type="ARBA" id="ARBA00012162"/>
    </source>
</evidence>
<dbReference type="PROSITE" id="PS00839">
    <property type="entry name" value="SUMT_1"/>
    <property type="match status" value="1"/>
</dbReference>
<evidence type="ECO:0000256" key="12">
    <source>
        <dbReference type="ARBA" id="ARBA00060548"/>
    </source>
</evidence>
<dbReference type="Gene3D" id="3.30.950.10">
    <property type="entry name" value="Methyltransferase, Cobalt-precorrin-4 Transmethylase, Domain 2"/>
    <property type="match status" value="1"/>
</dbReference>
<name>A0A240UT15_9GAMM</name>
<dbReference type="InterPro" id="IPR003043">
    <property type="entry name" value="Uropor_MeTrfase_CS"/>
</dbReference>
<keyword evidence="9" id="KW-0627">Porphyrin biosynthesis</keyword>
<dbReference type="PROSITE" id="PS00840">
    <property type="entry name" value="SUMT_2"/>
    <property type="match status" value="1"/>
</dbReference>
<dbReference type="GO" id="GO:0016829">
    <property type="term" value="F:lyase activity"/>
    <property type="evidence" value="ECO:0007669"/>
    <property type="project" value="UniProtKB-KW"/>
</dbReference>
<dbReference type="InterPro" id="IPR006366">
    <property type="entry name" value="CobA/CysG_C"/>
</dbReference>
<dbReference type="InterPro" id="IPR014776">
    <property type="entry name" value="4pyrrole_Mease_sub2"/>
</dbReference>
<dbReference type="UniPathway" id="UPA00262">
    <property type="reaction ID" value="UER00211"/>
</dbReference>
<comment type="pathway">
    <text evidence="12">Cofactor biosynthesis; adenosylcobalamin biosynthesis; precorrin-2 from uroporphyrinogen III: step 1/1.</text>
</comment>
<evidence type="ECO:0000256" key="4">
    <source>
        <dbReference type="ARBA" id="ARBA00022603"/>
    </source>
</evidence>
<sequence length="285" mass="29901">MMRLGHVATRALSTARGRHCDVDTPVQKASMGQVALVGAGPGAADLLTLRALDRLQAADAVVYDRLVGPEILARLPAGCERYYVGKACGEHSVPQAEIGERLVALARAGKRVVRLKGGDPGVFGRMGEELAALGEAGIEVEIVPGITAASGAAAALGLPLTDRAHAQTLRFVTAHQAQEDRLPDWSALARRDETLVFYMGLNRVATICEGLTGAGLPADWPVMLIAHATLPTQQTRVGTLATLPALLEAAPMPSPCLIVVGSVVTLYRDAQETTRHALADEAPAF</sequence>
<dbReference type="GO" id="GO:0009236">
    <property type="term" value="P:cobalamin biosynthetic process"/>
    <property type="evidence" value="ECO:0007669"/>
    <property type="project" value="UniProtKB-KW"/>
</dbReference>
<evidence type="ECO:0000256" key="11">
    <source>
        <dbReference type="ARBA" id="ARBA00025705"/>
    </source>
</evidence>
<keyword evidence="6" id="KW-0949">S-adenosyl-L-methionine</keyword>
<comment type="similarity">
    <text evidence="1 13">Belongs to the precorrin methyltransferase family.</text>
</comment>
<evidence type="ECO:0000256" key="7">
    <source>
        <dbReference type="ARBA" id="ARBA00023002"/>
    </source>
</evidence>
<dbReference type="GO" id="GO:0019354">
    <property type="term" value="P:siroheme biosynthetic process"/>
    <property type="evidence" value="ECO:0007669"/>
    <property type="project" value="UniProtKB-UniPathway"/>
</dbReference>
<evidence type="ECO:0000256" key="10">
    <source>
        <dbReference type="ARBA" id="ARBA00023268"/>
    </source>
</evidence>
<dbReference type="NCBIfam" id="NF004790">
    <property type="entry name" value="PRK06136.1"/>
    <property type="match status" value="1"/>
</dbReference>
<keyword evidence="16" id="KW-1185">Reference proteome</keyword>
<dbReference type="Gene3D" id="3.40.1010.10">
    <property type="entry name" value="Cobalt-precorrin-4 Transmethylase, Domain 1"/>
    <property type="match status" value="1"/>
</dbReference>
<keyword evidence="5 13" id="KW-0808">Transferase</keyword>
<comment type="pathway">
    <text evidence="11">Porphyrin-containing compound metabolism; siroheme biosynthesis; precorrin-2 from uroporphyrinogen III: step 1/1.</text>
</comment>
<dbReference type="KEGG" id="kma:B9H00_07160"/>
<dbReference type="GO" id="GO:0004851">
    <property type="term" value="F:uroporphyrin-III C-methyltransferase activity"/>
    <property type="evidence" value="ECO:0007669"/>
    <property type="project" value="UniProtKB-EC"/>
</dbReference>
<evidence type="ECO:0000256" key="8">
    <source>
        <dbReference type="ARBA" id="ARBA00023239"/>
    </source>
</evidence>
<dbReference type="FunFam" id="3.40.1010.10:FF:000001">
    <property type="entry name" value="Siroheme synthase"/>
    <property type="match status" value="1"/>
</dbReference>
<dbReference type="PANTHER" id="PTHR45790:SF1">
    <property type="entry name" value="SIROHEME SYNTHASE"/>
    <property type="match status" value="1"/>
</dbReference>
<keyword evidence="8" id="KW-0456">Lyase</keyword>
<keyword evidence="4 13" id="KW-0489">Methyltransferase</keyword>
<dbReference type="GO" id="GO:0016491">
    <property type="term" value="F:oxidoreductase activity"/>
    <property type="evidence" value="ECO:0007669"/>
    <property type="project" value="UniProtKB-KW"/>
</dbReference>
<feature type="domain" description="Tetrapyrrole methylase" evidence="14">
    <location>
        <begin position="34"/>
        <end position="243"/>
    </location>
</feature>
<dbReference type="InterPro" id="IPR000878">
    <property type="entry name" value="4pyrrol_Mease"/>
</dbReference>
<evidence type="ECO:0000256" key="13">
    <source>
        <dbReference type="RuleBase" id="RU003960"/>
    </source>
</evidence>
<evidence type="ECO:0000256" key="3">
    <source>
        <dbReference type="ARBA" id="ARBA00022573"/>
    </source>
</evidence>
<organism evidence="15 16">
    <name type="scientific">Kushneria marisflavi</name>
    <dbReference type="NCBI Taxonomy" id="157779"/>
    <lineage>
        <taxon>Bacteria</taxon>
        <taxon>Pseudomonadati</taxon>
        <taxon>Pseudomonadota</taxon>
        <taxon>Gammaproteobacteria</taxon>
        <taxon>Oceanospirillales</taxon>
        <taxon>Halomonadaceae</taxon>
        <taxon>Kushneria</taxon>
    </lineage>
</organism>
<dbReference type="FunFam" id="3.30.950.10:FF:000001">
    <property type="entry name" value="Siroheme synthase"/>
    <property type="match status" value="1"/>
</dbReference>
<dbReference type="PANTHER" id="PTHR45790">
    <property type="entry name" value="SIROHEME SYNTHASE-RELATED"/>
    <property type="match status" value="1"/>
</dbReference>
<proteinExistence type="inferred from homology"/>
<reference evidence="15 16" key="1">
    <citation type="submission" date="2017-05" db="EMBL/GenBank/DDBJ databases">
        <authorList>
            <person name="Song R."/>
            <person name="Chenine A.L."/>
            <person name="Ruprecht R.M."/>
        </authorList>
    </citation>
    <scope>NUCLEOTIDE SEQUENCE [LARGE SCALE GENOMIC DNA]</scope>
    <source>
        <strain evidence="15">SW32</strain>
    </source>
</reference>